<dbReference type="Pfam" id="PF06197">
    <property type="entry name" value="DUF998"/>
    <property type="match status" value="1"/>
</dbReference>
<keyword evidence="1" id="KW-0472">Membrane</keyword>
<protein>
    <recommendedName>
        <fullName evidence="4">DUF998 domain-containing protein</fullName>
    </recommendedName>
</protein>
<name>A0A1J5IRE6_9BACT</name>
<keyword evidence="1" id="KW-1133">Transmembrane helix</keyword>
<proteinExistence type="predicted"/>
<gene>
    <name evidence="2" type="ORF">AUK40_00630</name>
</gene>
<feature type="transmembrane region" description="Helical" evidence="1">
    <location>
        <begin position="117"/>
        <end position="138"/>
    </location>
</feature>
<feature type="transmembrane region" description="Helical" evidence="1">
    <location>
        <begin position="5"/>
        <end position="27"/>
    </location>
</feature>
<dbReference type="EMBL" id="MNZT01000011">
    <property type="protein sequence ID" value="OIP99668.1"/>
    <property type="molecule type" value="Genomic_DNA"/>
</dbReference>
<feature type="transmembrane region" description="Helical" evidence="1">
    <location>
        <begin position="47"/>
        <end position="67"/>
    </location>
</feature>
<dbReference type="InterPro" id="IPR009339">
    <property type="entry name" value="DUF998"/>
</dbReference>
<organism evidence="2 3">
    <name type="scientific">Candidatus Wirthbacteria bacterium CG2_30_54_11</name>
    <dbReference type="NCBI Taxonomy" id="1817892"/>
    <lineage>
        <taxon>Bacteria</taxon>
        <taxon>Candidatus Wirthbacteria</taxon>
    </lineage>
</organism>
<evidence type="ECO:0000313" key="3">
    <source>
        <dbReference type="Proteomes" id="UP000183245"/>
    </source>
</evidence>
<comment type="caution">
    <text evidence="2">The sequence shown here is derived from an EMBL/GenBank/DDBJ whole genome shotgun (WGS) entry which is preliminary data.</text>
</comment>
<evidence type="ECO:0008006" key="4">
    <source>
        <dbReference type="Google" id="ProtNLM"/>
    </source>
</evidence>
<feature type="transmembrane region" description="Helical" evidence="1">
    <location>
        <begin position="79"/>
        <end position="97"/>
    </location>
</feature>
<keyword evidence="1" id="KW-0812">Transmembrane</keyword>
<dbReference type="Proteomes" id="UP000183245">
    <property type="component" value="Unassembled WGS sequence"/>
</dbReference>
<evidence type="ECO:0000256" key="1">
    <source>
        <dbReference type="SAM" id="Phobius"/>
    </source>
</evidence>
<dbReference type="AlphaFoldDB" id="A0A1J5IRE6"/>
<evidence type="ECO:0000313" key="2">
    <source>
        <dbReference type="EMBL" id="OIP99668.1"/>
    </source>
</evidence>
<feature type="transmembrane region" description="Helical" evidence="1">
    <location>
        <begin position="150"/>
        <end position="171"/>
    </location>
</feature>
<accession>A0A1J5IRE6</accession>
<reference evidence="2 3" key="1">
    <citation type="journal article" date="2016" name="Environ. Microbiol.">
        <title>Genomic resolution of a cold subsurface aquifer community provides metabolic insights for novel microbes adapted to high CO concentrations.</title>
        <authorList>
            <person name="Probst A.J."/>
            <person name="Castelle C.J."/>
            <person name="Singh A."/>
            <person name="Brown C.T."/>
            <person name="Anantharaman K."/>
            <person name="Sharon I."/>
            <person name="Hug L.A."/>
            <person name="Burstein D."/>
            <person name="Emerson J.B."/>
            <person name="Thomas B.C."/>
            <person name="Banfield J.F."/>
        </authorList>
    </citation>
    <scope>NUCLEOTIDE SEQUENCE [LARGE SCALE GENOMIC DNA]</scope>
    <source>
        <strain evidence="2">CG2_30_54_11</strain>
    </source>
</reference>
<sequence>MRRFLIWYCILSPIVFALVIAVLGFVTPGYDPAYRTIGELSIGKYGWIEQANLLQLALCYVILSYILPIHFADLRTKKIWTIASWVCALVIVAVVLFPTLSLEELRVPLSSMPLAGIAHWLPMGLLFAVTPYLITIMAQSTAREKAFKHLAIPIAISGYVCCILMVVWLFLFYFNSGFGAFGLLQRVITLCCLFWPESCALVMRQALRPDFKNPVSRTP</sequence>